<evidence type="ECO:0000313" key="1">
    <source>
        <dbReference type="EMBL" id="MBO2448557.1"/>
    </source>
</evidence>
<sequence>MEKAREAQADPQWHATGHPVFPAAANIDGIWWVMRLNDFPDHPLWTLFIHGNTKRFDTTELPEHWDHPLSPGGEPLSPREAAEVLAPIEQFTVYGSEVGDPCDNGFCCGPPR</sequence>
<keyword evidence="2" id="KW-1185">Reference proteome</keyword>
<protein>
    <submittedName>
        <fullName evidence="1">Uncharacterized protein</fullName>
    </submittedName>
</protein>
<name>A0A939P9E3_9ACTN</name>
<accession>A0A939P9E3</accession>
<evidence type="ECO:0000313" key="2">
    <source>
        <dbReference type="Proteomes" id="UP000669179"/>
    </source>
</evidence>
<proteinExistence type="predicted"/>
<reference evidence="1" key="1">
    <citation type="submission" date="2021-03" db="EMBL/GenBank/DDBJ databases">
        <authorList>
            <person name="Kanchanasin P."/>
            <person name="Saeng-In P."/>
            <person name="Phongsopitanun W."/>
            <person name="Yuki M."/>
            <person name="Kudo T."/>
            <person name="Ohkuma M."/>
            <person name="Tanasupawat S."/>
        </authorList>
    </citation>
    <scope>NUCLEOTIDE SEQUENCE</scope>
    <source>
        <strain evidence="1">GKU 128</strain>
    </source>
</reference>
<dbReference type="RefSeq" id="WP_208256227.1">
    <property type="nucleotide sequence ID" value="NZ_JAGEOJ010000006.1"/>
</dbReference>
<dbReference type="EMBL" id="JAGEOJ010000006">
    <property type="protein sequence ID" value="MBO2448557.1"/>
    <property type="molecule type" value="Genomic_DNA"/>
</dbReference>
<dbReference type="AlphaFoldDB" id="A0A939P9E3"/>
<comment type="caution">
    <text evidence="1">The sequence shown here is derived from an EMBL/GenBank/DDBJ whole genome shotgun (WGS) entry which is preliminary data.</text>
</comment>
<dbReference type="Proteomes" id="UP000669179">
    <property type="component" value="Unassembled WGS sequence"/>
</dbReference>
<organism evidence="1 2">
    <name type="scientific">Actinomadura barringtoniae</name>
    <dbReference type="NCBI Taxonomy" id="1427535"/>
    <lineage>
        <taxon>Bacteria</taxon>
        <taxon>Bacillati</taxon>
        <taxon>Actinomycetota</taxon>
        <taxon>Actinomycetes</taxon>
        <taxon>Streptosporangiales</taxon>
        <taxon>Thermomonosporaceae</taxon>
        <taxon>Actinomadura</taxon>
    </lineage>
</organism>
<gene>
    <name evidence="1" type="ORF">J4573_15750</name>
</gene>